<comment type="caution">
    <text evidence="7">Lacks conserved residue(s) required for the propagation of feature annotation.</text>
</comment>
<feature type="domain" description="Mur ligase N-terminal catalytic" evidence="9">
    <location>
        <begin position="20"/>
        <end position="95"/>
    </location>
</feature>
<feature type="binding site" evidence="7">
    <location>
        <position position="183"/>
    </location>
    <ligand>
        <name>UDP-N-acetyl-alpha-D-muramoyl-L-alanyl-D-glutamate</name>
        <dbReference type="ChEBI" id="CHEBI:83900"/>
    </ligand>
</feature>
<evidence type="ECO:0000256" key="7">
    <source>
        <dbReference type="HAMAP-Rule" id="MF_00208"/>
    </source>
</evidence>
<comment type="PTM">
    <text evidence="7">Carboxylation is probably crucial for Mg(2+) binding and, consequently, for the gamma-phosphate positioning of ATP.</text>
</comment>
<evidence type="ECO:0000256" key="8">
    <source>
        <dbReference type="RuleBase" id="RU004135"/>
    </source>
</evidence>
<dbReference type="PANTHER" id="PTHR23135">
    <property type="entry name" value="MUR LIGASE FAMILY MEMBER"/>
    <property type="match status" value="1"/>
</dbReference>
<dbReference type="EC" id="6.3.2.13" evidence="7"/>
<dbReference type="HAMAP" id="MF_00208">
    <property type="entry name" value="MurE"/>
    <property type="match status" value="1"/>
</dbReference>
<dbReference type="Pfam" id="PF08245">
    <property type="entry name" value="Mur_ligase_M"/>
    <property type="match status" value="1"/>
</dbReference>
<dbReference type="SUPFAM" id="SSF53623">
    <property type="entry name" value="MurD-like peptide ligases, catalytic domain"/>
    <property type="match status" value="1"/>
</dbReference>
<evidence type="ECO:0000259" key="10">
    <source>
        <dbReference type="Pfam" id="PF02875"/>
    </source>
</evidence>
<comment type="cofactor">
    <cofactor evidence="7">
        <name>Mg(2+)</name>
        <dbReference type="ChEBI" id="CHEBI:18420"/>
    </cofactor>
</comment>
<feature type="binding site" evidence="7">
    <location>
        <begin position="405"/>
        <end position="408"/>
    </location>
    <ligand>
        <name>meso-2,6-diaminopimelate</name>
        <dbReference type="ChEBI" id="CHEBI:57791"/>
    </ligand>
</feature>
<dbReference type="SUPFAM" id="SSF53244">
    <property type="entry name" value="MurD-like peptide ligases, peptide-binding domain"/>
    <property type="match status" value="1"/>
</dbReference>
<dbReference type="NCBIfam" id="TIGR01085">
    <property type="entry name" value="murE"/>
    <property type="match status" value="1"/>
</dbReference>
<keyword evidence="5 7" id="KW-0131">Cell cycle</keyword>
<comment type="function">
    <text evidence="7">Catalyzes the addition of meso-diaminopimelic acid to the nucleotide precursor UDP-N-acetylmuramoyl-L-alanyl-D-glutamate (UMAG) in the biosynthesis of bacterial cell-wall peptidoglycan.</text>
</comment>
<comment type="pathway">
    <text evidence="7 8">Cell wall biogenesis; peptidoglycan biosynthesis.</text>
</comment>
<feature type="domain" description="Mur ligase C-terminal" evidence="10">
    <location>
        <begin position="331"/>
        <end position="455"/>
    </location>
</feature>
<feature type="binding site" evidence="7">
    <location>
        <position position="185"/>
    </location>
    <ligand>
        <name>UDP-N-acetyl-alpha-D-muramoyl-L-alanyl-D-glutamate</name>
        <dbReference type="ChEBI" id="CHEBI:83900"/>
    </ligand>
</feature>
<feature type="binding site" evidence="7">
    <location>
        <begin position="149"/>
        <end position="150"/>
    </location>
    <ligand>
        <name>UDP-N-acetyl-alpha-D-muramoyl-L-alanyl-D-glutamate</name>
        <dbReference type="ChEBI" id="CHEBI:83900"/>
    </ligand>
</feature>
<comment type="similarity">
    <text evidence="1 7">Belongs to the MurCDEF family. MurE subfamily.</text>
</comment>
<dbReference type="InterPro" id="IPR013221">
    <property type="entry name" value="Mur_ligase_cen"/>
</dbReference>
<feature type="binding site" evidence="7">
    <location>
        <position position="381"/>
    </location>
    <ligand>
        <name>meso-2,6-diaminopimelate</name>
        <dbReference type="ChEBI" id="CHEBI:57791"/>
    </ligand>
</feature>
<evidence type="ECO:0000313" key="12">
    <source>
        <dbReference type="EMBL" id="MCL6230234.1"/>
    </source>
</evidence>
<gene>
    <name evidence="7" type="primary">murE</name>
    <name evidence="12" type="ORF">M4Z11_06495</name>
</gene>
<keyword evidence="4 7" id="KW-0573">Peptidoglycan synthesis</keyword>
<dbReference type="SUPFAM" id="SSF63418">
    <property type="entry name" value="MurE/MurF N-terminal domain"/>
    <property type="match status" value="1"/>
</dbReference>
<proteinExistence type="inferred from homology"/>
<feature type="modified residue" description="N6-carboxylysine" evidence="7">
    <location>
        <position position="217"/>
    </location>
</feature>
<evidence type="ECO:0000256" key="5">
    <source>
        <dbReference type="ARBA" id="ARBA00023306"/>
    </source>
</evidence>
<organism evidence="12 13">
    <name type="scientific">Bartonella bilalgolemii</name>
    <dbReference type="NCBI Taxonomy" id="2942911"/>
    <lineage>
        <taxon>Bacteria</taxon>
        <taxon>Pseudomonadati</taxon>
        <taxon>Pseudomonadota</taxon>
        <taxon>Alphaproteobacteria</taxon>
        <taxon>Hyphomicrobiales</taxon>
        <taxon>Bartonellaceae</taxon>
        <taxon>Bartonella</taxon>
    </lineage>
</organism>
<dbReference type="InterPro" id="IPR035911">
    <property type="entry name" value="MurE/MurF_N"/>
</dbReference>
<feature type="binding site" evidence="7">
    <location>
        <position position="453"/>
    </location>
    <ligand>
        <name>meso-2,6-diaminopimelate</name>
        <dbReference type="ChEBI" id="CHEBI:57791"/>
    </ligand>
</feature>
<dbReference type="Pfam" id="PF02875">
    <property type="entry name" value="Mur_ligase_C"/>
    <property type="match status" value="1"/>
</dbReference>
<sequence>MLLGELFIECIKDDYLASIEITGISADSRQVLPGYVFVALKGNQSDGGEYVNDAIKRGARVIITDNNFVFENSSIPVIHVSDVRHKLAIAAARFYNSQPEIMVAVTGTSGKTSVVSFIRQIWEYVGFCAASIGTLGVVSPKRHDIGFLTTPDPVMLQRLLCEIANDEGVTHAAFEASSHGLDQCRIDGVRLAAAAFTNLGRDHMDYHRCIEDYFHAKMRLFNTLLPQDAPALIFADDVYSQEVIDIVRQAHRKVLTIGRTGKFITLNRVEHQRLKQRVECRMGNNIYTFDLPLAGDFQVANALMAAGLAIATNAPPDMVFRSLEKLQGAPGRLELVGKTKDGAPVYVDYAHKPEALEQVLRSVRPFTQGHLILVFGCGGDRDQGKRALMGKIAENQADIVIVTDDNPRTEAPEKIRKDILQVVPEAIEIADRGKAIDYAVGLLKAGDTLIVAGKGHENGQIIGQETYPFSDRLKVIAALKERNK</sequence>
<dbReference type="NCBIfam" id="NF001124">
    <property type="entry name" value="PRK00139.1-2"/>
    <property type="match status" value="1"/>
</dbReference>
<keyword evidence="7" id="KW-0460">Magnesium</keyword>
<dbReference type="PANTHER" id="PTHR23135:SF4">
    <property type="entry name" value="UDP-N-ACETYLMURAMOYL-L-ALANYL-D-GLUTAMATE--2,6-DIAMINOPIMELATE LIGASE MURE HOMOLOG, CHLOROPLASTIC"/>
    <property type="match status" value="1"/>
</dbReference>
<feature type="binding site" evidence="7">
    <location>
        <position position="28"/>
    </location>
    <ligand>
        <name>UDP-N-acetyl-alpha-D-muramoyl-L-alanyl-D-glutamate</name>
        <dbReference type="ChEBI" id="CHEBI:83900"/>
    </ligand>
</feature>
<feature type="binding site" evidence="7">
    <location>
        <begin position="107"/>
        <end position="113"/>
    </location>
    <ligand>
        <name>ATP</name>
        <dbReference type="ChEBI" id="CHEBI:30616"/>
    </ligand>
</feature>
<evidence type="ECO:0000313" key="13">
    <source>
        <dbReference type="Proteomes" id="UP001523003"/>
    </source>
</evidence>
<dbReference type="GO" id="GO:0008765">
    <property type="term" value="F:UDP-N-acetylmuramoylalanyl-D-glutamate-2,6-diaminopimelate ligase activity"/>
    <property type="evidence" value="ECO:0007669"/>
    <property type="project" value="UniProtKB-EC"/>
</dbReference>
<dbReference type="NCBIfam" id="NF001126">
    <property type="entry name" value="PRK00139.1-4"/>
    <property type="match status" value="1"/>
</dbReference>
<comment type="subcellular location">
    <subcellularLocation>
        <location evidence="7 8">Cytoplasm</location>
    </subcellularLocation>
</comment>
<feature type="binding site" evidence="7">
    <location>
        <position position="457"/>
    </location>
    <ligand>
        <name>meso-2,6-diaminopimelate</name>
        <dbReference type="ChEBI" id="CHEBI:57791"/>
    </ligand>
</feature>
<protein>
    <recommendedName>
        <fullName evidence="7">UDP-N-acetylmuramoyl-L-alanyl-D-glutamate--2,6-diaminopimelate ligase</fullName>
        <ecNumber evidence="7">6.3.2.13</ecNumber>
    </recommendedName>
    <alternativeName>
        <fullName evidence="7">Meso-A2pm-adding enzyme</fullName>
    </alternativeName>
    <alternativeName>
        <fullName evidence="7">Meso-diaminopimelate-adding enzyme</fullName>
    </alternativeName>
    <alternativeName>
        <fullName evidence="7">UDP-MurNAc-L-Ala-D-Glu:meso-diaminopimelate ligase</fullName>
    </alternativeName>
    <alternativeName>
        <fullName evidence="7">UDP-MurNAc-tripeptide synthetase</fullName>
    </alternativeName>
    <alternativeName>
        <fullName evidence="7">UDP-N-acetylmuramyl-tripeptide synthetase</fullName>
    </alternativeName>
</protein>
<accession>A0ABT0PCB1</accession>
<keyword evidence="7" id="KW-0547">Nucleotide-binding</keyword>
<comment type="catalytic activity">
    <reaction evidence="7">
        <text>UDP-N-acetyl-alpha-D-muramoyl-L-alanyl-D-glutamate + meso-2,6-diaminopimelate + ATP = UDP-N-acetyl-alpha-D-muramoyl-L-alanyl-gamma-D-glutamyl-meso-2,6-diaminopimelate + ADP + phosphate + H(+)</text>
        <dbReference type="Rhea" id="RHEA:23676"/>
        <dbReference type="ChEBI" id="CHEBI:15378"/>
        <dbReference type="ChEBI" id="CHEBI:30616"/>
        <dbReference type="ChEBI" id="CHEBI:43474"/>
        <dbReference type="ChEBI" id="CHEBI:57791"/>
        <dbReference type="ChEBI" id="CHEBI:83900"/>
        <dbReference type="ChEBI" id="CHEBI:83905"/>
        <dbReference type="ChEBI" id="CHEBI:456216"/>
        <dbReference type="EC" id="6.3.2.13"/>
    </reaction>
</comment>
<feature type="short sequence motif" description="Meso-diaminopimelate recognition motif" evidence="7">
    <location>
        <begin position="405"/>
        <end position="408"/>
    </location>
</feature>
<dbReference type="Gene3D" id="3.90.190.20">
    <property type="entry name" value="Mur ligase, C-terminal domain"/>
    <property type="match status" value="1"/>
</dbReference>
<evidence type="ECO:0000256" key="6">
    <source>
        <dbReference type="ARBA" id="ARBA00023316"/>
    </source>
</evidence>
<dbReference type="Gene3D" id="3.40.1390.10">
    <property type="entry name" value="MurE/MurF, N-terminal domain"/>
    <property type="match status" value="1"/>
</dbReference>
<dbReference type="Pfam" id="PF01225">
    <property type="entry name" value="Mur_ligase"/>
    <property type="match status" value="1"/>
</dbReference>
<keyword evidence="7" id="KW-0963">Cytoplasm</keyword>
<dbReference type="InterPro" id="IPR036565">
    <property type="entry name" value="Mur-like_cat_sf"/>
</dbReference>
<dbReference type="Gene3D" id="3.40.1190.10">
    <property type="entry name" value="Mur-like, catalytic domain"/>
    <property type="match status" value="1"/>
</dbReference>
<feature type="binding site" evidence="7">
    <location>
        <position position="177"/>
    </location>
    <ligand>
        <name>UDP-N-acetyl-alpha-D-muramoyl-L-alanyl-D-glutamate</name>
        <dbReference type="ChEBI" id="CHEBI:83900"/>
    </ligand>
</feature>
<evidence type="ECO:0000256" key="2">
    <source>
        <dbReference type="ARBA" id="ARBA00022618"/>
    </source>
</evidence>
<dbReference type="InterPro" id="IPR036615">
    <property type="entry name" value="Mur_ligase_C_dom_sf"/>
</dbReference>
<feature type="domain" description="Mur ligase central" evidence="11">
    <location>
        <begin position="105"/>
        <end position="309"/>
    </location>
</feature>
<evidence type="ECO:0000256" key="4">
    <source>
        <dbReference type="ARBA" id="ARBA00022984"/>
    </source>
</evidence>
<keyword evidence="2 7" id="KW-0132">Cell division</keyword>
<dbReference type="InterPro" id="IPR000713">
    <property type="entry name" value="Mur_ligase_N"/>
</dbReference>
<name>A0ABT0PCB1_9HYPH</name>
<dbReference type="InterPro" id="IPR004101">
    <property type="entry name" value="Mur_ligase_C"/>
</dbReference>
<keyword evidence="7" id="KW-0067">ATP-binding</keyword>
<keyword evidence="6 7" id="KW-0961">Cell wall biogenesis/degradation</keyword>
<reference evidence="12 13" key="1">
    <citation type="submission" date="2022-05" db="EMBL/GenBank/DDBJ databases">
        <title>Description of the Bartonella bilalgolemii sp. nov. Isolated from Apodemus uralensis (Pallas 1811).</title>
        <authorList>
            <person name="Zgheib R."/>
            <person name="Celebi B."/>
        </authorList>
    </citation>
    <scope>NUCLEOTIDE SEQUENCE [LARGE SCALE GENOMIC DNA]</scope>
    <source>
        <strain evidence="12 13">G70</strain>
    </source>
</reference>
<keyword evidence="13" id="KW-1185">Reference proteome</keyword>
<keyword evidence="7 12" id="KW-0436">Ligase</keyword>
<comment type="caution">
    <text evidence="12">The sequence shown here is derived from an EMBL/GenBank/DDBJ whole genome shotgun (WGS) entry which is preliminary data.</text>
</comment>
<evidence type="ECO:0000256" key="3">
    <source>
        <dbReference type="ARBA" id="ARBA00022960"/>
    </source>
</evidence>
<dbReference type="RefSeq" id="WP_249677723.1">
    <property type="nucleotide sequence ID" value="NZ_JAMCOF010000012.1"/>
</dbReference>
<dbReference type="EMBL" id="JAMCOF010000012">
    <property type="protein sequence ID" value="MCL6230234.1"/>
    <property type="molecule type" value="Genomic_DNA"/>
</dbReference>
<evidence type="ECO:0000259" key="11">
    <source>
        <dbReference type="Pfam" id="PF08245"/>
    </source>
</evidence>
<evidence type="ECO:0000256" key="1">
    <source>
        <dbReference type="ARBA" id="ARBA00005898"/>
    </source>
</evidence>
<dbReference type="Proteomes" id="UP001523003">
    <property type="component" value="Unassembled WGS sequence"/>
</dbReference>
<keyword evidence="3 7" id="KW-0133">Cell shape</keyword>
<evidence type="ECO:0000259" key="9">
    <source>
        <dbReference type="Pfam" id="PF01225"/>
    </source>
</evidence>
<dbReference type="InterPro" id="IPR005761">
    <property type="entry name" value="UDP-N-AcMur-Glu-dNH2Pim_ligase"/>
</dbReference>